<sequence length="112" mass="12463">MRARVDTGCTLPLTLPENALKHFHLVTKLKPTAIQTFNGMVEASNHSVDYEIKLGDPARPQATRQLKEIRSANGYPCVFGMPLISQYTLSVDHGEGRFTLESESEDDDADEE</sequence>
<evidence type="ECO:0000313" key="1">
    <source>
        <dbReference type="EMBL" id="EGD76988.1"/>
    </source>
</evidence>
<dbReference type="RefSeq" id="XP_004990828.1">
    <property type="nucleotide sequence ID" value="XM_004990771.1"/>
</dbReference>
<protein>
    <submittedName>
        <fullName evidence="1">Uncharacterized protein</fullName>
    </submittedName>
</protein>
<keyword evidence="2" id="KW-1185">Reference proteome</keyword>
<accession>F2UJ40</accession>
<dbReference type="InParanoid" id="F2UJ40"/>
<name>F2UJ40_SALR5</name>
<dbReference type="Proteomes" id="UP000007799">
    <property type="component" value="Unassembled WGS sequence"/>
</dbReference>
<gene>
    <name evidence="1" type="ORF">PTSG_07331</name>
</gene>
<dbReference type="KEGG" id="sre:PTSG_07331"/>
<organism evidence="2">
    <name type="scientific">Salpingoeca rosetta (strain ATCC 50818 / BSB-021)</name>
    <dbReference type="NCBI Taxonomy" id="946362"/>
    <lineage>
        <taxon>Eukaryota</taxon>
        <taxon>Choanoflagellata</taxon>
        <taxon>Craspedida</taxon>
        <taxon>Salpingoecidae</taxon>
        <taxon>Salpingoeca</taxon>
    </lineage>
</organism>
<evidence type="ECO:0000313" key="2">
    <source>
        <dbReference type="Proteomes" id="UP000007799"/>
    </source>
</evidence>
<dbReference type="AlphaFoldDB" id="F2UJ40"/>
<dbReference type="EMBL" id="GL832976">
    <property type="protein sequence ID" value="EGD76988.1"/>
    <property type="molecule type" value="Genomic_DNA"/>
</dbReference>
<reference evidence="1" key="1">
    <citation type="submission" date="2009-08" db="EMBL/GenBank/DDBJ databases">
        <title>Annotation of Salpingoeca rosetta.</title>
        <authorList>
            <consortium name="The Broad Institute Genome Sequencing Platform"/>
            <person name="Russ C."/>
            <person name="Cuomo C."/>
            <person name="Burger G."/>
            <person name="Gray M.W."/>
            <person name="Holland P.W.H."/>
            <person name="King N."/>
            <person name="Lang F.B.F."/>
            <person name="Roger A.J."/>
            <person name="Ruiz-Trillo I."/>
            <person name="Young S.K."/>
            <person name="Zeng Q."/>
            <person name="Gargeya S."/>
            <person name="Alvarado L."/>
            <person name="Berlin A."/>
            <person name="Chapman S.B."/>
            <person name="Chen Z."/>
            <person name="Freedman E."/>
            <person name="Gellesch M."/>
            <person name="Goldberg J."/>
            <person name="Griggs A."/>
            <person name="Gujja S."/>
            <person name="Heilman E."/>
            <person name="Heiman D."/>
            <person name="Howarth C."/>
            <person name="Mehta T."/>
            <person name="Neiman D."/>
            <person name="Pearson M."/>
            <person name="Roberts A."/>
            <person name="Saif S."/>
            <person name="Shea T."/>
            <person name="Shenoy N."/>
            <person name="Sisk P."/>
            <person name="Stolte C."/>
            <person name="Sykes S."/>
            <person name="White J."/>
            <person name="Yandava C."/>
            <person name="Haas B."/>
            <person name="Nusbaum C."/>
            <person name="Birren B."/>
        </authorList>
    </citation>
    <scope>NUCLEOTIDE SEQUENCE [LARGE SCALE GENOMIC DNA]</scope>
    <source>
        <strain evidence="1">ATCC 50818</strain>
    </source>
</reference>
<proteinExistence type="predicted"/>
<dbReference type="GeneID" id="16071391"/>